<evidence type="ECO:0000256" key="1">
    <source>
        <dbReference type="SAM" id="MobiDB-lite"/>
    </source>
</evidence>
<accession>A0AA36NB25</accession>
<organism evidence="2 3">
    <name type="scientific">Effrenium voratum</name>
    <dbReference type="NCBI Taxonomy" id="2562239"/>
    <lineage>
        <taxon>Eukaryota</taxon>
        <taxon>Sar</taxon>
        <taxon>Alveolata</taxon>
        <taxon>Dinophyceae</taxon>
        <taxon>Suessiales</taxon>
        <taxon>Symbiodiniaceae</taxon>
        <taxon>Effrenium</taxon>
    </lineage>
</organism>
<sequence length="1502" mass="168046">MYPDKCIFADILGMLDQPPTATDEWLPAKLKLRETCHCVQHKCPIRFDSDSNNCAIIGAPCVTWSRYGKREGLSNLAIKKVHDTATAFQMRTDMSVHENVPDYEDDYLDKHLKGHTRQRVLLCPRRFGHPNGRLRSWRITFNTQKKHWSCTWSLEELADAILAPLGTASKLTYDVYFAMPEVAFEHDTARLAEHTLCQKQHLEQFRTDIPLCSLYDLSANCRKRRPFADEQDEPLRRCARRLSLPAAPFGAEDETESALKVCFQQFNASKKQLALFLEKFWKLKKPDQDALEARLQQRTSTILATVTLKKLTQRHALSDKTKSMEAKLAALTEYRKHLHNQFCDRLLDAGDVTAVIEDELTKAAVRDWVGVRLEGGLLEDARGNRLFLNVLRQVHACYGQEYNRAVSYLQALAANSFWQNAVLPALPWHESHQLAPAGPYDLNEADQKAKGEEPAGASPPPSKQVCAAWERGLKKLPGGDLTLAKDGYANDADLDARPASLVIENLASGRPTDKVNLSHLESWYEECSKLLGKPQKFAHTPCEIKSSMDGLLTGSINCEAAALDQVKGWTRSSVLALLLIAAAEYDLGDPFTMDKLQPLENAFVWLVPSHISVNMDTAKQSYRNLCLSYRGSERQPPNLLQLALRFSQIIEMRDKQGVHNKLWTPEQRLQEVVDEFNETSGLQQKHRVDAERFRSLLNLISGSCEESRQVLRQHLNHHKWREAFSVEQFKGSRWLVGATPKSTCPPDMKQALTVTPESQRMHFELIVHTFVEGGRKLRPSARSRTRAAPEVFDRHADYACIFATILTAARQLSTWTAEKEEQLYKLFLQKAYFTDIEAAIVAKLDSWRVSHLAVWADYVEPKVPTITISDSVDIGIAEDEAQAARFREVRAKLSSDMMAMAQWNARQEENRKRAHVISVLHEKSQVETGKKLADAYMEQWCSVSLTPGIGPKSPEAFLKAAARVPRTWRVVTVVTVIELCQVSPLDVRLILYVDCTKFGVMTQKEVNDVADTVEKHLNYGAGGGIAVILPPLLSGSTSGGSLRQDWRRIEDKMAANKVELRQFTLNLDLSELHRNRELPAAYLCFLGVQDHALPMKGTAHRAVKGVPTSGQDGVKANSLPGIDLLPNFKACLRGMSNALTSNLRFCASPLWQKQALAVKDFPFAIQEKDFIIPGDSLLHLNDQRRNLTDFQETAQWLGGVGVPKAIFKSLLGDDAKGRTKQVVAVIHMTSYDGCAELACLQLGLPVMGSTPVEANFQCASNAVRNQLLQAWKDNIQPMDKVAPRYRASPAQEEMPVSPERPTLEICQHQQGTLLLPRDIRQHFLQCPLWGPEWRDVLKDFDKAWSEKHGKALAEMTVTGTPGCTLMLLEDHALFVCAQEAVSIDSSMAFLAHGAGTWLLGDKATKLKAEHPEKGFECKWNSDEDLVVLEADGADSPPCTLRKALQTVEKGGLVDFTLGGHSVTRPPEVAQGHADDKFTIVATNDILWKANNVAIKSLNPPPS</sequence>
<protein>
    <submittedName>
        <fullName evidence="2">Uncharacterized protein</fullName>
    </submittedName>
</protein>
<reference evidence="2" key="1">
    <citation type="submission" date="2023-08" db="EMBL/GenBank/DDBJ databases">
        <authorList>
            <person name="Chen Y."/>
            <person name="Shah S."/>
            <person name="Dougan E. K."/>
            <person name="Thang M."/>
            <person name="Chan C."/>
        </authorList>
    </citation>
    <scope>NUCLEOTIDE SEQUENCE</scope>
</reference>
<dbReference type="EMBL" id="CAUJNA010003602">
    <property type="protein sequence ID" value="CAJ1405770.1"/>
    <property type="molecule type" value="Genomic_DNA"/>
</dbReference>
<gene>
    <name evidence="2" type="ORF">EVOR1521_LOCUS27901</name>
</gene>
<evidence type="ECO:0000313" key="3">
    <source>
        <dbReference type="Proteomes" id="UP001178507"/>
    </source>
</evidence>
<proteinExistence type="predicted"/>
<evidence type="ECO:0000313" key="2">
    <source>
        <dbReference type="EMBL" id="CAJ1405770.1"/>
    </source>
</evidence>
<name>A0AA36NB25_9DINO</name>
<dbReference type="Proteomes" id="UP001178507">
    <property type="component" value="Unassembled WGS sequence"/>
</dbReference>
<feature type="region of interest" description="Disordered" evidence="1">
    <location>
        <begin position="437"/>
        <end position="464"/>
    </location>
</feature>
<keyword evidence="3" id="KW-1185">Reference proteome</keyword>
<comment type="caution">
    <text evidence="2">The sequence shown here is derived from an EMBL/GenBank/DDBJ whole genome shotgun (WGS) entry which is preliminary data.</text>
</comment>